<proteinExistence type="inferred from homology"/>
<dbReference type="CDD" id="cd07381">
    <property type="entry name" value="MPP_CapA"/>
    <property type="match status" value="1"/>
</dbReference>
<dbReference type="InterPro" id="IPR019079">
    <property type="entry name" value="Capsule_synth_CapA"/>
</dbReference>
<dbReference type="PANTHER" id="PTHR33393:SF11">
    <property type="entry name" value="POLYGLUTAMINE SYNTHESIS ACCESSORY PROTEIN RV0574C-RELATED"/>
    <property type="match status" value="1"/>
</dbReference>
<dbReference type="Pfam" id="PF09587">
    <property type="entry name" value="PGA_cap"/>
    <property type="match status" value="1"/>
</dbReference>
<sequence>MRRKAEIIVIFVLGLFAGINLTLARQNPSSGSISSRLPELIFPKSSSPLTIVFTGDVMLGRSVNTRIQKYTDPTWPFKNISSLLSTGDLTIINLESPFITGCRSTDTGMIFCADPKNVFGLVTAGVDMASLANNHINNQGQEGKAETISILETNGITPVGLGKAEFSTVKNTSLAVLSFSDLPQIDEKEVEKQIFAASKSADLVITTFHWGAEYRRYPTPRQVFLAHLAIDSGADIVVGHHPHWIQTEEIYLGKPIYYSLGNLVFDQMWSEETRLGEILRVTYQDGKLMKKEVFPVKIFDYGQPNFYSTSDLK</sequence>
<dbReference type="PANTHER" id="PTHR33393">
    <property type="entry name" value="POLYGLUTAMINE SYNTHESIS ACCESSORY PROTEIN RV0574C-RELATED"/>
    <property type="match status" value="1"/>
</dbReference>
<protein>
    <submittedName>
        <fullName evidence="3">SH3 type 3 domain protein</fullName>
    </submittedName>
</protein>
<comment type="similarity">
    <text evidence="1">Belongs to the CapA family.</text>
</comment>
<dbReference type="Gene3D" id="3.60.21.10">
    <property type="match status" value="1"/>
</dbReference>
<gene>
    <name evidence="3" type="ORF">UV06_C0001G0058</name>
</gene>
<organism evidence="3 4">
    <name type="scientific">Candidatus Collierbacteria bacterium GW2011_GWA2_42_17</name>
    <dbReference type="NCBI Taxonomy" id="1618378"/>
    <lineage>
        <taxon>Bacteria</taxon>
        <taxon>Candidatus Collieribacteriota</taxon>
    </lineage>
</organism>
<comment type="caution">
    <text evidence="3">The sequence shown here is derived from an EMBL/GenBank/DDBJ whole genome shotgun (WGS) entry which is preliminary data.</text>
</comment>
<name>A0A0G0Z3I8_9BACT</name>
<evidence type="ECO:0000256" key="1">
    <source>
        <dbReference type="ARBA" id="ARBA00005662"/>
    </source>
</evidence>
<evidence type="ECO:0000313" key="4">
    <source>
        <dbReference type="Proteomes" id="UP000033854"/>
    </source>
</evidence>
<reference evidence="3 4" key="1">
    <citation type="journal article" date="2015" name="Nature">
        <title>rRNA introns, odd ribosomes, and small enigmatic genomes across a large radiation of phyla.</title>
        <authorList>
            <person name="Brown C.T."/>
            <person name="Hug L.A."/>
            <person name="Thomas B.C."/>
            <person name="Sharon I."/>
            <person name="Castelle C.J."/>
            <person name="Singh A."/>
            <person name="Wilkins M.J."/>
            <person name="Williams K.H."/>
            <person name="Banfield J.F."/>
        </authorList>
    </citation>
    <scope>NUCLEOTIDE SEQUENCE [LARGE SCALE GENOMIC DNA]</scope>
</reference>
<dbReference type="EMBL" id="LCDA01000001">
    <property type="protein sequence ID" value="KKS43324.1"/>
    <property type="molecule type" value="Genomic_DNA"/>
</dbReference>
<dbReference type="Proteomes" id="UP000033854">
    <property type="component" value="Unassembled WGS sequence"/>
</dbReference>
<feature type="domain" description="Capsule synthesis protein CapA" evidence="2">
    <location>
        <begin position="50"/>
        <end position="267"/>
    </location>
</feature>
<dbReference type="InterPro" id="IPR052169">
    <property type="entry name" value="CW_Biosynth-Accessory"/>
</dbReference>
<dbReference type="AlphaFoldDB" id="A0A0G0Z3I8"/>
<accession>A0A0G0Z3I8</accession>
<dbReference type="SUPFAM" id="SSF56300">
    <property type="entry name" value="Metallo-dependent phosphatases"/>
    <property type="match status" value="1"/>
</dbReference>
<dbReference type="SMART" id="SM00854">
    <property type="entry name" value="PGA_cap"/>
    <property type="match status" value="1"/>
</dbReference>
<evidence type="ECO:0000259" key="2">
    <source>
        <dbReference type="SMART" id="SM00854"/>
    </source>
</evidence>
<evidence type="ECO:0000313" key="3">
    <source>
        <dbReference type="EMBL" id="KKS43324.1"/>
    </source>
</evidence>
<dbReference type="InterPro" id="IPR029052">
    <property type="entry name" value="Metallo-depent_PP-like"/>
</dbReference>